<evidence type="ECO:0000313" key="1">
    <source>
        <dbReference type="EMBL" id="AJI24455.1"/>
    </source>
</evidence>
<reference evidence="1 2" key="1">
    <citation type="journal article" date="2015" name="Genome Announc.">
        <title>Complete genome sequences for 35 biothreat assay-relevant bacillus species.</title>
        <authorList>
            <person name="Johnson S.L."/>
            <person name="Daligault H.E."/>
            <person name="Davenport K.W."/>
            <person name="Jaissle J."/>
            <person name="Frey K.G."/>
            <person name="Ladner J.T."/>
            <person name="Broomall S.M."/>
            <person name="Bishop-Lilly K.A."/>
            <person name="Bruce D.C."/>
            <person name="Gibbons H.S."/>
            <person name="Coyne S.R."/>
            <person name="Lo C.C."/>
            <person name="Meincke L."/>
            <person name="Munk A.C."/>
            <person name="Koroleva G.I."/>
            <person name="Rosenzweig C.N."/>
            <person name="Palacios G.F."/>
            <person name="Redden C.L."/>
            <person name="Minogue T.D."/>
            <person name="Chain P.S."/>
        </authorList>
    </citation>
    <scope>NUCLEOTIDE SEQUENCE [LARGE SCALE GENOMIC DNA]</scope>
    <source>
        <strain evidence="2">ATCC 14581 / DSM 32 / JCM 2506 / NBRC 15308 / NCIMB 9376 / NCTC 10342 / NRRL B-14308 / VKM B-512</strain>
    </source>
</reference>
<dbReference type="HOGENOM" id="CLU_114448_2_1_9"/>
<dbReference type="Proteomes" id="UP000031829">
    <property type="component" value="Chromosome"/>
</dbReference>
<dbReference type="AlphaFoldDB" id="A0A0B6AHX0"/>
<organism evidence="1 2">
    <name type="scientific">Priestia megaterium (strain ATCC 14581 / DSM 32 / CCUG 1817 / JCM 2506 / NBRC 15308 / NCIMB 9376 / NCTC 10342 / NRRL B-14308 / VKM B-512 / Ford 19)</name>
    <name type="common">Bacillus megaterium</name>
    <dbReference type="NCBI Taxonomy" id="1348623"/>
    <lineage>
        <taxon>Bacteria</taxon>
        <taxon>Bacillati</taxon>
        <taxon>Bacillota</taxon>
        <taxon>Bacilli</taxon>
        <taxon>Bacillales</taxon>
        <taxon>Bacillaceae</taxon>
        <taxon>Priestia</taxon>
    </lineage>
</organism>
<dbReference type="Pfam" id="PF12986">
    <property type="entry name" value="DUF3870"/>
    <property type="match status" value="1"/>
</dbReference>
<dbReference type="RefSeq" id="WP_013057066.1">
    <property type="nucleotide sequence ID" value="NZ_BCVB01000004.1"/>
</dbReference>
<dbReference type="GeneID" id="93642732"/>
<proteinExistence type="predicted"/>
<dbReference type="KEGG" id="bmeg:BG04_4741"/>
<dbReference type="EMBL" id="CP009920">
    <property type="protein sequence ID" value="AJI24455.1"/>
    <property type="molecule type" value="Genomic_DNA"/>
</dbReference>
<evidence type="ECO:0000313" key="2">
    <source>
        <dbReference type="Proteomes" id="UP000031829"/>
    </source>
</evidence>
<sequence>MQILNTVIVTGYAKAPQGTSMYEMYKHAGIVLEVDLTEHKIVNAEFTFITELTQNFFRKLLIGYCLADGIEPLIERIQNYYFAPSQQAIIVALQAAIQRYWDNVNQKIT</sequence>
<dbReference type="InterPro" id="IPR024617">
    <property type="entry name" value="DUF3870"/>
</dbReference>
<gene>
    <name evidence="1" type="ORF">BG04_4741</name>
</gene>
<accession>A0A0B6AHX0</accession>
<name>A0A0B6AHX0_PRIM2</name>
<protein>
    <submittedName>
        <fullName evidence="1">Uncharacterized protein</fullName>
    </submittedName>
</protein>